<accession>A0A437AIK7</accession>
<evidence type="ECO:0000256" key="1">
    <source>
        <dbReference type="ARBA" id="ARBA00022737"/>
    </source>
</evidence>
<name>A0A437AIK7_9MICR</name>
<dbReference type="Proteomes" id="UP000282876">
    <property type="component" value="Unassembled WGS sequence"/>
</dbReference>
<dbReference type="AlphaFoldDB" id="A0A437AIK7"/>
<proteinExistence type="predicted"/>
<dbReference type="Gene3D" id="1.25.40.10">
    <property type="entry name" value="Tetratricopeptide repeat domain"/>
    <property type="match status" value="2"/>
</dbReference>
<dbReference type="InterPro" id="IPR051726">
    <property type="entry name" value="Chitin_Synth_Reg"/>
</dbReference>
<gene>
    <name evidence="2" type="ORF">TUBRATIS_25930</name>
</gene>
<dbReference type="SMART" id="SM00671">
    <property type="entry name" value="SEL1"/>
    <property type="match status" value="6"/>
</dbReference>
<dbReference type="EMBL" id="RCSS01000704">
    <property type="protein sequence ID" value="RVD90972.1"/>
    <property type="molecule type" value="Genomic_DNA"/>
</dbReference>
<dbReference type="InterPro" id="IPR011990">
    <property type="entry name" value="TPR-like_helical_dom_sf"/>
</dbReference>
<organism evidence="2 3">
    <name type="scientific">Tubulinosema ratisbonensis</name>
    <dbReference type="NCBI Taxonomy" id="291195"/>
    <lineage>
        <taxon>Eukaryota</taxon>
        <taxon>Fungi</taxon>
        <taxon>Fungi incertae sedis</taxon>
        <taxon>Microsporidia</taxon>
        <taxon>Tubulinosematoidea</taxon>
        <taxon>Tubulinosematidae</taxon>
        <taxon>Tubulinosema</taxon>
    </lineage>
</organism>
<keyword evidence="1" id="KW-0677">Repeat</keyword>
<keyword evidence="3" id="KW-1185">Reference proteome</keyword>
<dbReference type="STRING" id="291195.A0A437AIK7"/>
<dbReference type="Pfam" id="PF08238">
    <property type="entry name" value="Sel1"/>
    <property type="match status" value="7"/>
</dbReference>
<dbReference type="VEuPathDB" id="MicrosporidiaDB:TUBRATIS_25930"/>
<dbReference type="OrthoDB" id="272077at2759"/>
<reference evidence="2 3" key="1">
    <citation type="submission" date="2018-10" db="EMBL/GenBank/DDBJ databases">
        <title>Draft genome sequence of the microsporidian Tubulinosema ratisbonensis.</title>
        <authorList>
            <person name="Polonais V."/>
            <person name="Peyretaillade E."/>
            <person name="Niehus S."/>
            <person name="Wawrzyniak I."/>
            <person name="Franchet A."/>
            <person name="Gaspin C."/>
            <person name="Reichstadt M."/>
            <person name="Belser C."/>
            <person name="Labadie K."/>
            <person name="Delbac F."/>
            <person name="Ferrandon D."/>
        </authorList>
    </citation>
    <scope>NUCLEOTIDE SEQUENCE [LARGE SCALE GENOMIC DNA]</scope>
    <source>
        <strain evidence="2 3">Franzen</strain>
    </source>
</reference>
<comment type="caution">
    <text evidence="2">The sequence shown here is derived from an EMBL/GenBank/DDBJ whole genome shotgun (WGS) entry which is preliminary data.</text>
</comment>
<dbReference type="SUPFAM" id="SSF81901">
    <property type="entry name" value="HCP-like"/>
    <property type="match status" value="2"/>
</dbReference>
<evidence type="ECO:0000313" key="3">
    <source>
        <dbReference type="Proteomes" id="UP000282876"/>
    </source>
</evidence>
<dbReference type="PANTHER" id="PTHR46430">
    <property type="entry name" value="PROTEIN SKT5-RELATED"/>
    <property type="match status" value="1"/>
</dbReference>
<evidence type="ECO:0000313" key="2">
    <source>
        <dbReference type="EMBL" id="RVD90972.1"/>
    </source>
</evidence>
<protein>
    <submittedName>
        <fullName evidence="2">TPR repeat-containing protein</fullName>
    </submittedName>
</protein>
<dbReference type="InterPro" id="IPR006597">
    <property type="entry name" value="Sel1-like"/>
</dbReference>
<sequence>MLIRSNRGTRLPARLAAEFYIVFASKSNRKKFKFLRKYFLHVEDSNSFLINRFVINNSFFSTIDDTKEVVGFNKICRNFLFGITSFHGKKIHGLEDYGMAYTYIGMAYEYGTFDFIKNDTQAFFHYRKAAGYKNSFGCFKYGQCFEKGLYTKRDPEKMHNFYKLAANLGCVEALHTLGVILMHGLCGVEADIYSGLFYLQLAVKKSDYDYPFTYFDFGECYDSNSNQCIFRDDIYAYDLYQKGAILGCPNSQYKLGNVFYLGQLRIESDLHKAIYWFQSASKSGHVEAQTFLAHFYVSGIPNFLSKDPKQAYLLTLKAAAKGSGLAAYQLGGLIEQGLGTERDPIHALWWYKIAYSLNYKEANAKIEELSKSISTPVAKKSWWFFSILGRGN</sequence>